<dbReference type="Proteomes" id="UP000003011">
    <property type="component" value="Unassembled WGS sequence"/>
</dbReference>
<reference evidence="4 5" key="1">
    <citation type="submission" date="2011-08" db="EMBL/GenBank/DDBJ databases">
        <title>The Genome Sequence of Johnsonella ignava ATCC 51276.</title>
        <authorList>
            <consortium name="The Broad Institute Genome Sequencing Platform"/>
            <person name="Earl A."/>
            <person name="Ward D."/>
            <person name="Feldgarden M."/>
            <person name="Gevers D."/>
            <person name="Izard J."/>
            <person name="Blanton J.M."/>
            <person name="Baranova O.V."/>
            <person name="Dewhirst F.E."/>
            <person name="Young S.K."/>
            <person name="Zeng Q."/>
            <person name="Gargeya S."/>
            <person name="Fitzgerald M."/>
            <person name="Haas B."/>
            <person name="Abouelleil A."/>
            <person name="Alvarado L."/>
            <person name="Arachchi H.M."/>
            <person name="Berlin A."/>
            <person name="Brown A."/>
            <person name="Chapman S.B."/>
            <person name="Chen Z."/>
            <person name="Dunbar C."/>
            <person name="Freedman E."/>
            <person name="Gearin G."/>
            <person name="Gellesch M."/>
            <person name="Goldberg J."/>
            <person name="Griggs A."/>
            <person name="Gujja S."/>
            <person name="Heiman D."/>
            <person name="Howarth C."/>
            <person name="Larson L."/>
            <person name="Lui A."/>
            <person name="MacDonald P.J.P."/>
            <person name="Montmayeur A."/>
            <person name="Murphy C."/>
            <person name="Neiman D."/>
            <person name="Pearson M."/>
            <person name="Priest M."/>
            <person name="Roberts A."/>
            <person name="Saif S."/>
            <person name="Shea T."/>
            <person name="Shenoy N."/>
            <person name="Sisk P."/>
            <person name="Stolte C."/>
            <person name="Sykes S."/>
            <person name="Wortman J."/>
            <person name="Nusbaum C."/>
            <person name="Birren B."/>
        </authorList>
    </citation>
    <scope>NUCLEOTIDE SEQUENCE [LARGE SCALE GENOMIC DNA]</scope>
    <source>
        <strain evidence="4 5">ATCC 51276</strain>
    </source>
</reference>
<dbReference type="InterPro" id="IPR029044">
    <property type="entry name" value="Nucleotide-diphossugar_trans"/>
</dbReference>
<name>G5GHZ1_9FIRM</name>
<proteinExistence type="predicted"/>
<evidence type="ECO:0000256" key="2">
    <source>
        <dbReference type="ARBA" id="ARBA00022679"/>
    </source>
</evidence>
<dbReference type="HOGENOM" id="CLU_050833_0_2_9"/>
<accession>G5GHZ1</accession>
<evidence type="ECO:0000256" key="3">
    <source>
        <dbReference type="ARBA" id="ARBA00022723"/>
    </source>
</evidence>
<dbReference type="CDD" id="cd04194">
    <property type="entry name" value="GT8_A4GalT_like"/>
    <property type="match status" value="1"/>
</dbReference>
<dbReference type="InterPro" id="IPR002495">
    <property type="entry name" value="Glyco_trans_8"/>
</dbReference>
<dbReference type="OrthoDB" id="9798746at2"/>
<dbReference type="RefSeq" id="WP_005540628.1">
    <property type="nucleotide sequence ID" value="NZ_JH378832.1"/>
</dbReference>
<dbReference type="GO" id="GO:0046872">
    <property type="term" value="F:metal ion binding"/>
    <property type="evidence" value="ECO:0007669"/>
    <property type="project" value="UniProtKB-KW"/>
</dbReference>
<comment type="caution">
    <text evidence="4">The sequence shown here is derived from an EMBL/GenBank/DDBJ whole genome shotgun (WGS) entry which is preliminary data.</text>
</comment>
<dbReference type="Pfam" id="PF01501">
    <property type="entry name" value="Glyco_transf_8"/>
    <property type="match status" value="1"/>
</dbReference>
<organism evidence="4 5">
    <name type="scientific">Johnsonella ignava ATCC 51276</name>
    <dbReference type="NCBI Taxonomy" id="679200"/>
    <lineage>
        <taxon>Bacteria</taxon>
        <taxon>Bacillati</taxon>
        <taxon>Bacillota</taxon>
        <taxon>Clostridia</taxon>
        <taxon>Lachnospirales</taxon>
        <taxon>Lachnospiraceae</taxon>
        <taxon>Johnsonella</taxon>
    </lineage>
</organism>
<dbReference type="PANTHER" id="PTHR13778:SF47">
    <property type="entry name" value="LIPOPOLYSACCHARIDE 1,3-GALACTOSYLTRANSFERASE"/>
    <property type="match status" value="1"/>
</dbReference>
<evidence type="ECO:0008006" key="6">
    <source>
        <dbReference type="Google" id="ProtNLM"/>
    </source>
</evidence>
<dbReference type="Gene3D" id="3.90.550.10">
    <property type="entry name" value="Spore Coat Polysaccharide Biosynthesis Protein SpsA, Chain A"/>
    <property type="match status" value="1"/>
</dbReference>
<protein>
    <recommendedName>
        <fullName evidence="6">Glycosyl transferase family 8 C-terminal domain-containing protein</fullName>
    </recommendedName>
</protein>
<evidence type="ECO:0000313" key="4">
    <source>
        <dbReference type="EMBL" id="EHI55466.1"/>
    </source>
</evidence>
<dbReference type="eggNOG" id="COG1442">
    <property type="taxonomic scope" value="Bacteria"/>
</dbReference>
<keyword evidence="2" id="KW-0808">Transferase</keyword>
<dbReference type="SUPFAM" id="SSF53448">
    <property type="entry name" value="Nucleotide-diphospho-sugar transferases"/>
    <property type="match status" value="1"/>
</dbReference>
<dbReference type="STRING" id="679200.HMPREF9333_01181"/>
<keyword evidence="5" id="KW-1185">Reference proteome</keyword>
<dbReference type="EMBL" id="ACZL01000021">
    <property type="protein sequence ID" value="EHI55466.1"/>
    <property type="molecule type" value="Genomic_DNA"/>
</dbReference>
<dbReference type="GO" id="GO:0016757">
    <property type="term" value="F:glycosyltransferase activity"/>
    <property type="evidence" value="ECO:0007669"/>
    <property type="project" value="UniProtKB-KW"/>
</dbReference>
<evidence type="ECO:0000313" key="5">
    <source>
        <dbReference type="Proteomes" id="UP000003011"/>
    </source>
</evidence>
<dbReference type="InterPro" id="IPR050748">
    <property type="entry name" value="Glycosyltrans_8_dom-fam"/>
</dbReference>
<keyword evidence="1" id="KW-0328">Glycosyltransferase</keyword>
<keyword evidence="3" id="KW-0479">Metal-binding</keyword>
<gene>
    <name evidence="4" type="ORF">HMPREF9333_01181</name>
</gene>
<dbReference type="PANTHER" id="PTHR13778">
    <property type="entry name" value="GLYCOSYLTRANSFERASE 8 DOMAIN-CONTAINING PROTEIN"/>
    <property type="match status" value="1"/>
</dbReference>
<sequence>MEAAYVSNEVYARYLGAALYSLYDNNKDEKELNVHVVSIGMQYTSLKRLKETAKIFKRKINIINFDDIKYKLGKSSDTGRFDYSIMGRLFLGELLPESVKKVIYLDCDTIVLGSLKKLWGLALYSNIMAAVPEPTVNKSIKEKAGLYKDGLYYNSGVLLINLSLWRKENIKDKLLAYHQSIRGKCLFGDQDALNGVLAYRIKLLPPKYNFFSNYKYWSYKELVKNTPEYGIITKEEYKIAAKHPVIIHFAGDERPWNKGCLNYYKKAYDKYAALSVWEDKRVSGKRIYMFFYHLMNLSTVFVPSLRHRISRMYLENIGKR</sequence>
<evidence type="ECO:0000256" key="1">
    <source>
        <dbReference type="ARBA" id="ARBA00022676"/>
    </source>
</evidence>
<dbReference type="AlphaFoldDB" id="G5GHZ1"/>